<evidence type="ECO:0000256" key="8">
    <source>
        <dbReference type="ARBA" id="ARBA00022553"/>
    </source>
</evidence>
<dbReference type="SUPFAM" id="SSF81665">
    <property type="entry name" value="Calcium ATPase, transmembrane domain M"/>
    <property type="match status" value="1"/>
</dbReference>
<evidence type="ECO:0000256" key="10">
    <source>
        <dbReference type="ARBA" id="ARBA00022741"/>
    </source>
</evidence>
<keyword evidence="13" id="KW-1133">Transmembrane helix</keyword>
<evidence type="ECO:0000256" key="6">
    <source>
        <dbReference type="ARBA" id="ARBA00022475"/>
    </source>
</evidence>
<evidence type="ECO:0000313" key="17">
    <source>
        <dbReference type="EMBL" id="UPT88206.1"/>
    </source>
</evidence>
<dbReference type="InterPro" id="IPR004014">
    <property type="entry name" value="ATPase_P-typ_cation-transptr_N"/>
</dbReference>
<evidence type="ECO:0000256" key="9">
    <source>
        <dbReference type="ARBA" id="ARBA00022692"/>
    </source>
</evidence>
<accession>A0A8T5V665</accession>
<evidence type="ECO:0000256" key="12">
    <source>
        <dbReference type="ARBA" id="ARBA00022842"/>
    </source>
</evidence>
<dbReference type="NCBIfam" id="TIGR01494">
    <property type="entry name" value="ATPase_P-type"/>
    <property type="match status" value="2"/>
</dbReference>
<keyword evidence="8" id="KW-0597">Phosphoprotein</keyword>
<dbReference type="Pfam" id="PF00122">
    <property type="entry name" value="E1-E2_ATPase"/>
    <property type="match status" value="1"/>
</dbReference>
<gene>
    <name evidence="17" type="ORF">HAP41_0000003415</name>
</gene>
<reference evidence="17" key="1">
    <citation type="journal article" date="2017" name="Syst. Appl. Microbiol.">
        <title>Soybeans inoculated with root zone soils of Canadian native legumes harbour diverse and novel Bradyrhizobium spp. that possess agricultural potential.</title>
        <authorList>
            <person name="Bromfield E.S.P."/>
            <person name="Cloutier S."/>
            <person name="Tambong J.T."/>
            <person name="Tran Thi T.V."/>
        </authorList>
    </citation>
    <scope>NUCLEOTIDE SEQUENCE</scope>
    <source>
        <strain evidence="17">1S5</strain>
    </source>
</reference>
<name>A0A8T5V665_9BRAD</name>
<dbReference type="PANTHER" id="PTHR42861">
    <property type="entry name" value="CALCIUM-TRANSPORTING ATPASE"/>
    <property type="match status" value="1"/>
</dbReference>
<dbReference type="InterPro" id="IPR018303">
    <property type="entry name" value="ATPase_P-typ_P_site"/>
</dbReference>
<dbReference type="GO" id="GO:0005886">
    <property type="term" value="C:plasma membrane"/>
    <property type="evidence" value="ECO:0007669"/>
    <property type="project" value="UniProtKB-SubCell"/>
</dbReference>
<dbReference type="EC" id="7.2.2.14" evidence="4"/>
<organism evidence="17 18">
    <name type="scientific">Bradyrhizobium barranii subsp. apii</name>
    <dbReference type="NCBI Taxonomy" id="2819348"/>
    <lineage>
        <taxon>Bacteria</taxon>
        <taxon>Pseudomonadati</taxon>
        <taxon>Pseudomonadota</taxon>
        <taxon>Alphaproteobacteria</taxon>
        <taxon>Hyphomicrobiales</taxon>
        <taxon>Nitrobacteraceae</taxon>
        <taxon>Bradyrhizobium</taxon>
        <taxon>Bradyrhizobium barranii</taxon>
    </lineage>
</organism>
<dbReference type="InterPro" id="IPR059000">
    <property type="entry name" value="ATPase_P-type_domA"/>
</dbReference>
<dbReference type="GO" id="GO:0015444">
    <property type="term" value="F:P-type magnesium transporter activity"/>
    <property type="evidence" value="ECO:0007669"/>
    <property type="project" value="UniProtKB-EC"/>
</dbReference>
<dbReference type="EMBL" id="CP096255">
    <property type="protein sequence ID" value="UPT88206.1"/>
    <property type="molecule type" value="Genomic_DNA"/>
</dbReference>
<evidence type="ECO:0000256" key="5">
    <source>
        <dbReference type="ARBA" id="ARBA00013555"/>
    </source>
</evidence>
<keyword evidence="14" id="KW-0472">Membrane</keyword>
<keyword evidence="11" id="KW-0067">ATP-binding</keyword>
<evidence type="ECO:0000256" key="7">
    <source>
        <dbReference type="ARBA" id="ARBA00022519"/>
    </source>
</evidence>
<keyword evidence="10" id="KW-0547">Nucleotide-binding</keyword>
<dbReference type="Pfam" id="PF13246">
    <property type="entry name" value="Cation_ATPase"/>
    <property type="match status" value="1"/>
</dbReference>
<comment type="catalytic activity">
    <reaction evidence="16">
        <text>Mg(2+)(out) + ATP + H2O = Mg(2+)(in) + ADP + phosphate + H(+)</text>
        <dbReference type="Rhea" id="RHEA:10260"/>
        <dbReference type="ChEBI" id="CHEBI:15377"/>
        <dbReference type="ChEBI" id="CHEBI:15378"/>
        <dbReference type="ChEBI" id="CHEBI:18420"/>
        <dbReference type="ChEBI" id="CHEBI:30616"/>
        <dbReference type="ChEBI" id="CHEBI:43474"/>
        <dbReference type="ChEBI" id="CHEBI:456216"/>
        <dbReference type="EC" id="7.2.2.14"/>
    </reaction>
</comment>
<dbReference type="InterPro" id="IPR023214">
    <property type="entry name" value="HAD_sf"/>
</dbReference>
<dbReference type="PROSITE" id="PS00154">
    <property type="entry name" value="ATPASE_E1_E2"/>
    <property type="match status" value="1"/>
</dbReference>
<evidence type="ECO:0000313" key="18">
    <source>
        <dbReference type="Proteomes" id="UP000551709"/>
    </source>
</evidence>
<dbReference type="Gene3D" id="3.40.50.1000">
    <property type="entry name" value="HAD superfamily/HAD-like"/>
    <property type="match status" value="1"/>
</dbReference>
<keyword evidence="6" id="KW-1003">Cell membrane</keyword>
<dbReference type="InterPro" id="IPR006415">
    <property type="entry name" value="P-type_ATPase_IIIB"/>
</dbReference>
<comment type="subcellular location">
    <subcellularLocation>
        <location evidence="2">Cell inner membrane</location>
        <topology evidence="2">Multi-pass membrane protein</topology>
    </subcellularLocation>
</comment>
<evidence type="ECO:0000256" key="13">
    <source>
        <dbReference type="ARBA" id="ARBA00022989"/>
    </source>
</evidence>
<dbReference type="AlphaFoldDB" id="A0A8T5V665"/>
<evidence type="ECO:0000256" key="16">
    <source>
        <dbReference type="ARBA" id="ARBA00047295"/>
    </source>
</evidence>
<keyword evidence="9" id="KW-0812">Transmembrane</keyword>
<dbReference type="SMART" id="SM00831">
    <property type="entry name" value="Cation_ATPase_N"/>
    <property type="match status" value="1"/>
</dbReference>
<evidence type="ECO:0000256" key="2">
    <source>
        <dbReference type="ARBA" id="ARBA00004429"/>
    </source>
</evidence>
<evidence type="ECO:0000256" key="1">
    <source>
        <dbReference type="ARBA" id="ARBA00003954"/>
    </source>
</evidence>
<keyword evidence="7" id="KW-0997">Cell inner membrane</keyword>
<sequence length="527" mass="56512">MNKPDPIAVTTTLVPVPSPSITLEGSTPSGKALAEVARLSPDEALLRMSSTAAGLAPGQAEEQLRSVGLNRVARQARHTVLGDLAARSINPLNILLLSLATASYFLGDQRAAIMIAIMVVLSITLGFLQEYRSNNAADELQKMVSITTSVRRQGAADHADIPIDQLVPGDIVLLSAGDMIPADVRLISAKDLFINQSTLTGEAMPLEKFAAAHEGSAETPFDLPNICFMGSAVVSGIGCGVVVLTGPRTAFGIVATAIAETRELTSFDKGITRFTWLMLGFILVMAPLVFVINGVTKGNWLEALLFAVAVAVGLTPEMLPMIVTVNLAKGAMAMSRKKVIVKRLNAIQNFGAMDVLCTDKTGTLTQDLIILKRHLDIRGADSDRVLEYAYLNSYYQSGLKNLLDVAVLKHGDLEGGLKVRERFKEIDEIPFDFERRRMSVVLGRDDGVHILICKGAVEEVFAVCKHYAIGGETGLLDESHLASAKETTAKLNADGFRVIAVATKEMPPTQATYSVADSDLFRPGIPT</sequence>
<dbReference type="Gene3D" id="3.40.1110.10">
    <property type="entry name" value="Calcium-transporting ATPase, cytoplasmic domain N"/>
    <property type="match status" value="1"/>
</dbReference>
<dbReference type="GO" id="GO:0016887">
    <property type="term" value="F:ATP hydrolysis activity"/>
    <property type="evidence" value="ECO:0007669"/>
    <property type="project" value="InterPro"/>
</dbReference>
<protein>
    <recommendedName>
        <fullName evidence="5">Magnesium-transporting ATPase, P-type 1</fullName>
        <ecNumber evidence="4">7.2.2.14</ecNumber>
    </recommendedName>
    <alternativeName>
        <fullName evidence="15">Mg(2+) transport ATPase, P-type 1</fullName>
    </alternativeName>
</protein>
<evidence type="ECO:0000256" key="11">
    <source>
        <dbReference type="ARBA" id="ARBA00022840"/>
    </source>
</evidence>
<evidence type="ECO:0000256" key="14">
    <source>
        <dbReference type="ARBA" id="ARBA00023136"/>
    </source>
</evidence>
<dbReference type="InterPro" id="IPR023298">
    <property type="entry name" value="ATPase_P-typ_TM_dom_sf"/>
</dbReference>
<dbReference type="Pfam" id="PF00690">
    <property type="entry name" value="Cation_ATPase_N"/>
    <property type="match status" value="1"/>
</dbReference>
<keyword evidence="12" id="KW-0460">Magnesium</keyword>
<reference evidence="17" key="2">
    <citation type="submission" date="2022-04" db="EMBL/GenBank/DDBJ databases">
        <authorList>
            <person name="Bromfield E.S.P."/>
            <person name="Cloutier S."/>
        </authorList>
    </citation>
    <scope>NUCLEOTIDE SEQUENCE</scope>
    <source>
        <strain evidence="17">1S5</strain>
    </source>
</reference>
<dbReference type="SUPFAM" id="SSF81660">
    <property type="entry name" value="Metal cation-transporting ATPase, ATP-binding domain N"/>
    <property type="match status" value="1"/>
</dbReference>
<dbReference type="Gene3D" id="1.20.1110.10">
    <property type="entry name" value="Calcium-transporting ATPase, transmembrane domain"/>
    <property type="match status" value="1"/>
</dbReference>
<dbReference type="Proteomes" id="UP000551709">
    <property type="component" value="Chromosome"/>
</dbReference>
<comment type="similarity">
    <text evidence="3">Belongs to the cation transport ATPase (P-type) (TC 3.A.3) family. Type IIIB subfamily.</text>
</comment>
<dbReference type="GO" id="GO:0005524">
    <property type="term" value="F:ATP binding"/>
    <property type="evidence" value="ECO:0007669"/>
    <property type="project" value="UniProtKB-KW"/>
</dbReference>
<dbReference type="InterPro" id="IPR008250">
    <property type="entry name" value="ATPase_P-typ_transduc_dom_A_sf"/>
</dbReference>
<evidence type="ECO:0000256" key="15">
    <source>
        <dbReference type="ARBA" id="ARBA00029806"/>
    </source>
</evidence>
<dbReference type="Gene3D" id="2.70.150.10">
    <property type="entry name" value="Calcium-transporting ATPase, cytoplasmic transduction domain A"/>
    <property type="match status" value="1"/>
</dbReference>
<evidence type="ECO:0000256" key="3">
    <source>
        <dbReference type="ARBA" id="ARBA00008746"/>
    </source>
</evidence>
<comment type="function">
    <text evidence="1">Mediates magnesium influx to the cytosol.</text>
</comment>
<dbReference type="RefSeq" id="WP_224580527.1">
    <property type="nucleotide sequence ID" value="NZ_CP096255.1"/>
</dbReference>
<dbReference type="PRINTS" id="PR01836">
    <property type="entry name" value="MGATPASE"/>
</dbReference>
<proteinExistence type="inferred from homology"/>
<dbReference type="InterPro" id="IPR001757">
    <property type="entry name" value="P_typ_ATPase"/>
</dbReference>
<dbReference type="SUPFAM" id="SSF81653">
    <property type="entry name" value="Calcium ATPase, transduction domain A"/>
    <property type="match status" value="1"/>
</dbReference>
<evidence type="ECO:0000256" key="4">
    <source>
        <dbReference type="ARBA" id="ARBA00012786"/>
    </source>
</evidence>
<dbReference type="InterPro" id="IPR023299">
    <property type="entry name" value="ATPase_P-typ_cyto_dom_N"/>
</dbReference>